<dbReference type="EMBL" id="NWSH01000166">
    <property type="protein sequence ID" value="PCG78874.1"/>
    <property type="molecule type" value="Genomic_DNA"/>
</dbReference>
<sequence length="360" mass="39617">MKTAILIFVTTALTASAVPMVPDFSENRVYPRFIQFPDGEGVLHTVDLEAEPQEETDGDLNRNASRNQYLLFTRRNPDSAQSLLIDDEESIKASNFNPEVPTIVVVHGWLSTQNIEPNPTLRDSNIFFIIYCYFIQQVWFGSEMSNWFTAFLAKSDVNIITVDWSRVAISEYATAVLRVPSVGRAVGQFLAFLNSVTGAPFTSMHLIGLSLGAHVVGNAGRELGGKVARVTGLDPAGPLWTLNSNRINPNDAIYVEAIHTDGGYTVGGLGIGTDVADADFYVNGGVSQPGCLTNVCNHMNSFRYFAATVTYNHIIGRECSNSIQITLDTCRGQELHMGNDDLNKSGSGRYRANTRRRYPY</sequence>
<dbReference type="CDD" id="cd00707">
    <property type="entry name" value="Pancreat_lipase_like"/>
    <property type="match status" value="1"/>
</dbReference>
<proteinExistence type="inferred from homology"/>
<evidence type="ECO:0000256" key="4">
    <source>
        <dbReference type="RuleBase" id="RU004262"/>
    </source>
</evidence>
<feature type="region of interest" description="Disordered" evidence="5">
    <location>
        <begin position="341"/>
        <end position="360"/>
    </location>
</feature>
<keyword evidence="3" id="KW-0964">Secreted</keyword>
<feature type="signal peptide" evidence="6">
    <location>
        <begin position="1"/>
        <end position="17"/>
    </location>
</feature>
<keyword evidence="6" id="KW-0732">Signal</keyword>
<dbReference type="InterPro" id="IPR033906">
    <property type="entry name" value="Lipase_N"/>
</dbReference>
<dbReference type="GO" id="GO:0016298">
    <property type="term" value="F:lipase activity"/>
    <property type="evidence" value="ECO:0007669"/>
    <property type="project" value="InterPro"/>
</dbReference>
<evidence type="ECO:0000259" key="7">
    <source>
        <dbReference type="Pfam" id="PF00151"/>
    </source>
</evidence>
<feature type="chain" id="PRO_5013195584" description="Lipase domain-containing protein" evidence="6">
    <location>
        <begin position="18"/>
        <end position="360"/>
    </location>
</feature>
<dbReference type="AlphaFoldDB" id="A0A2A4K4N6"/>
<comment type="subcellular location">
    <subcellularLocation>
        <location evidence="1">Secreted</location>
    </subcellularLocation>
</comment>
<dbReference type="GO" id="GO:0016042">
    <property type="term" value="P:lipid catabolic process"/>
    <property type="evidence" value="ECO:0007669"/>
    <property type="project" value="TreeGrafter"/>
</dbReference>
<gene>
    <name evidence="8" type="ORF">B5V51_2836</name>
</gene>
<dbReference type="Pfam" id="PF00151">
    <property type="entry name" value="Lipase"/>
    <property type="match status" value="1"/>
</dbReference>
<accession>A0A2A4K4N6</accession>
<dbReference type="STRING" id="7102.A0A2A4K4N6"/>
<feature type="domain" description="Lipase" evidence="7">
    <location>
        <begin position="63"/>
        <end position="321"/>
    </location>
</feature>
<dbReference type="PRINTS" id="PR00821">
    <property type="entry name" value="TAGLIPASE"/>
</dbReference>
<reference evidence="8" key="1">
    <citation type="submission" date="2017-09" db="EMBL/GenBank/DDBJ databases">
        <title>Contemporary evolution of a Lepidopteran species, Heliothis virescens, in response to modern agricultural practices.</title>
        <authorList>
            <person name="Fritz M.L."/>
            <person name="Deyonke A.M."/>
            <person name="Papanicolaou A."/>
            <person name="Micinski S."/>
            <person name="Westbrook J."/>
            <person name="Gould F."/>
        </authorList>
    </citation>
    <scope>NUCLEOTIDE SEQUENCE [LARGE SCALE GENOMIC DNA]</scope>
    <source>
        <strain evidence="8">HvINT-</strain>
        <tissue evidence="8">Whole body</tissue>
    </source>
</reference>
<dbReference type="SUPFAM" id="SSF53474">
    <property type="entry name" value="alpha/beta-Hydrolases"/>
    <property type="match status" value="1"/>
</dbReference>
<evidence type="ECO:0000256" key="2">
    <source>
        <dbReference type="ARBA" id="ARBA00010701"/>
    </source>
</evidence>
<dbReference type="InterPro" id="IPR029058">
    <property type="entry name" value="AB_hydrolase_fold"/>
</dbReference>
<name>A0A2A4K4N6_HELVI</name>
<dbReference type="PANTHER" id="PTHR11610">
    <property type="entry name" value="LIPASE"/>
    <property type="match status" value="1"/>
</dbReference>
<dbReference type="InterPro" id="IPR000734">
    <property type="entry name" value="TAG_lipase"/>
</dbReference>
<evidence type="ECO:0000256" key="1">
    <source>
        <dbReference type="ARBA" id="ARBA00004613"/>
    </source>
</evidence>
<comment type="caution">
    <text evidence="8">The sequence shown here is derived from an EMBL/GenBank/DDBJ whole genome shotgun (WGS) entry which is preliminary data.</text>
</comment>
<evidence type="ECO:0000256" key="3">
    <source>
        <dbReference type="ARBA" id="ARBA00022525"/>
    </source>
</evidence>
<organism evidence="8">
    <name type="scientific">Heliothis virescens</name>
    <name type="common">Tobacco budworm moth</name>
    <dbReference type="NCBI Taxonomy" id="7102"/>
    <lineage>
        <taxon>Eukaryota</taxon>
        <taxon>Metazoa</taxon>
        <taxon>Ecdysozoa</taxon>
        <taxon>Arthropoda</taxon>
        <taxon>Hexapoda</taxon>
        <taxon>Insecta</taxon>
        <taxon>Pterygota</taxon>
        <taxon>Neoptera</taxon>
        <taxon>Endopterygota</taxon>
        <taxon>Lepidoptera</taxon>
        <taxon>Glossata</taxon>
        <taxon>Ditrysia</taxon>
        <taxon>Noctuoidea</taxon>
        <taxon>Noctuidae</taxon>
        <taxon>Heliothinae</taxon>
        <taxon>Heliothis</taxon>
    </lineage>
</organism>
<comment type="similarity">
    <text evidence="2 4">Belongs to the AB hydrolase superfamily. Lipase family.</text>
</comment>
<evidence type="ECO:0000256" key="5">
    <source>
        <dbReference type="SAM" id="MobiDB-lite"/>
    </source>
</evidence>
<dbReference type="InterPro" id="IPR013818">
    <property type="entry name" value="Lipase"/>
</dbReference>
<evidence type="ECO:0000256" key="6">
    <source>
        <dbReference type="SAM" id="SignalP"/>
    </source>
</evidence>
<dbReference type="Gene3D" id="3.40.50.1820">
    <property type="entry name" value="alpha/beta hydrolase"/>
    <property type="match status" value="1"/>
</dbReference>
<evidence type="ECO:0000313" key="8">
    <source>
        <dbReference type="EMBL" id="PCG78874.1"/>
    </source>
</evidence>
<protein>
    <recommendedName>
        <fullName evidence="7">Lipase domain-containing protein</fullName>
    </recommendedName>
</protein>
<dbReference type="GO" id="GO:0005615">
    <property type="term" value="C:extracellular space"/>
    <property type="evidence" value="ECO:0007669"/>
    <property type="project" value="TreeGrafter"/>
</dbReference>